<comment type="subcellular location">
    <subcellularLocation>
        <location evidence="1">Cell membrane</location>
        <topology evidence="1">Multi-pass membrane protein</topology>
    </subcellularLocation>
</comment>
<feature type="transmembrane region" description="Helical" evidence="7">
    <location>
        <begin position="137"/>
        <end position="159"/>
    </location>
</feature>
<dbReference type="SUPFAM" id="SSF103473">
    <property type="entry name" value="MFS general substrate transporter"/>
    <property type="match status" value="1"/>
</dbReference>
<evidence type="ECO:0000256" key="2">
    <source>
        <dbReference type="ARBA" id="ARBA00022448"/>
    </source>
</evidence>
<evidence type="ECO:0000256" key="6">
    <source>
        <dbReference type="ARBA" id="ARBA00023136"/>
    </source>
</evidence>
<gene>
    <name evidence="9" type="ORF">METZ01_LOCUS312271</name>
</gene>
<dbReference type="AlphaFoldDB" id="A0A382NGQ3"/>
<feature type="transmembrane region" description="Helical" evidence="7">
    <location>
        <begin position="165"/>
        <end position="187"/>
    </location>
</feature>
<keyword evidence="5 7" id="KW-1133">Transmembrane helix</keyword>
<feature type="non-terminal residue" evidence="9">
    <location>
        <position position="1"/>
    </location>
</feature>
<feature type="domain" description="Major facilitator superfamily (MFS) profile" evidence="8">
    <location>
        <begin position="14"/>
        <end position="189"/>
    </location>
</feature>
<dbReference type="PANTHER" id="PTHR23501:SF197">
    <property type="entry name" value="COMD"/>
    <property type="match status" value="1"/>
</dbReference>
<keyword evidence="2" id="KW-0813">Transport</keyword>
<dbReference type="GO" id="GO:0005886">
    <property type="term" value="C:plasma membrane"/>
    <property type="evidence" value="ECO:0007669"/>
    <property type="project" value="UniProtKB-SubCell"/>
</dbReference>
<keyword evidence="3" id="KW-1003">Cell membrane</keyword>
<dbReference type="PROSITE" id="PS50850">
    <property type="entry name" value="MFS"/>
    <property type="match status" value="1"/>
</dbReference>
<dbReference type="GO" id="GO:0022857">
    <property type="term" value="F:transmembrane transporter activity"/>
    <property type="evidence" value="ECO:0007669"/>
    <property type="project" value="InterPro"/>
</dbReference>
<feature type="transmembrane region" description="Helical" evidence="7">
    <location>
        <begin position="12"/>
        <end position="36"/>
    </location>
</feature>
<dbReference type="InterPro" id="IPR036259">
    <property type="entry name" value="MFS_trans_sf"/>
</dbReference>
<accession>A0A382NGQ3</accession>
<evidence type="ECO:0000259" key="8">
    <source>
        <dbReference type="PROSITE" id="PS50850"/>
    </source>
</evidence>
<dbReference type="EMBL" id="UINC01099839">
    <property type="protein sequence ID" value="SVC59417.1"/>
    <property type="molecule type" value="Genomic_DNA"/>
</dbReference>
<feature type="transmembrane region" description="Helical" evidence="7">
    <location>
        <begin position="48"/>
        <end position="67"/>
    </location>
</feature>
<evidence type="ECO:0000256" key="3">
    <source>
        <dbReference type="ARBA" id="ARBA00022475"/>
    </source>
</evidence>
<evidence type="ECO:0000256" key="7">
    <source>
        <dbReference type="SAM" id="Phobius"/>
    </source>
</evidence>
<keyword evidence="6 7" id="KW-0472">Membrane</keyword>
<reference evidence="9" key="1">
    <citation type="submission" date="2018-05" db="EMBL/GenBank/DDBJ databases">
        <authorList>
            <person name="Lanie J.A."/>
            <person name="Ng W.-L."/>
            <person name="Kazmierczak K.M."/>
            <person name="Andrzejewski T.M."/>
            <person name="Davidsen T.M."/>
            <person name="Wayne K.J."/>
            <person name="Tettelin H."/>
            <person name="Glass J.I."/>
            <person name="Rusch D."/>
            <person name="Podicherti R."/>
            <person name="Tsui H.-C.T."/>
            <person name="Winkler M.E."/>
        </authorList>
    </citation>
    <scope>NUCLEOTIDE SEQUENCE</scope>
</reference>
<dbReference type="Gene3D" id="1.20.1720.10">
    <property type="entry name" value="Multidrug resistance protein D"/>
    <property type="match status" value="1"/>
</dbReference>
<feature type="non-terminal residue" evidence="9">
    <location>
        <position position="189"/>
    </location>
</feature>
<dbReference type="FunFam" id="1.20.1720.10:FF:000004">
    <property type="entry name" value="EmrB/QacA family drug resistance transporter"/>
    <property type="match status" value="1"/>
</dbReference>
<dbReference type="InterPro" id="IPR011701">
    <property type="entry name" value="MFS"/>
</dbReference>
<proteinExistence type="predicted"/>
<sequence>VTVPTYTHRQILVIFTGLMAGLFLAALDQTIVATALPTIVGELGGLDYYSWVVTAYLLSSTVCTPLYGKLSDIYGRRLIFQIAIGIFLLGSLLAGIAPGMFELVLFRGVQGLGAGGVMVCTFAAVGDIVSPRQRGRYIGYLAATWAFASVIGPLAGGFIVDTTTWRWVFLINLPVGLVALAIISSVLRL</sequence>
<dbReference type="InterPro" id="IPR020846">
    <property type="entry name" value="MFS_dom"/>
</dbReference>
<feature type="transmembrane region" description="Helical" evidence="7">
    <location>
        <begin position="79"/>
        <end position="98"/>
    </location>
</feature>
<evidence type="ECO:0000313" key="9">
    <source>
        <dbReference type="EMBL" id="SVC59417.1"/>
    </source>
</evidence>
<name>A0A382NGQ3_9ZZZZ</name>
<evidence type="ECO:0000256" key="5">
    <source>
        <dbReference type="ARBA" id="ARBA00022989"/>
    </source>
</evidence>
<dbReference type="PANTHER" id="PTHR23501">
    <property type="entry name" value="MAJOR FACILITATOR SUPERFAMILY"/>
    <property type="match status" value="1"/>
</dbReference>
<evidence type="ECO:0000256" key="4">
    <source>
        <dbReference type="ARBA" id="ARBA00022692"/>
    </source>
</evidence>
<feature type="transmembrane region" description="Helical" evidence="7">
    <location>
        <begin position="104"/>
        <end position="125"/>
    </location>
</feature>
<evidence type="ECO:0000256" key="1">
    <source>
        <dbReference type="ARBA" id="ARBA00004651"/>
    </source>
</evidence>
<dbReference type="Pfam" id="PF07690">
    <property type="entry name" value="MFS_1"/>
    <property type="match status" value="1"/>
</dbReference>
<keyword evidence="4 7" id="KW-0812">Transmembrane</keyword>
<organism evidence="9">
    <name type="scientific">marine metagenome</name>
    <dbReference type="NCBI Taxonomy" id="408172"/>
    <lineage>
        <taxon>unclassified sequences</taxon>
        <taxon>metagenomes</taxon>
        <taxon>ecological metagenomes</taxon>
    </lineage>
</organism>
<protein>
    <recommendedName>
        <fullName evidence="8">Major facilitator superfamily (MFS) profile domain-containing protein</fullName>
    </recommendedName>
</protein>